<keyword evidence="1" id="KW-0472">Membrane</keyword>
<proteinExistence type="predicted"/>
<dbReference type="Proteomes" id="UP000430843">
    <property type="component" value="Unassembled WGS sequence"/>
</dbReference>
<evidence type="ECO:0000313" key="3">
    <source>
        <dbReference type="Proteomes" id="UP000430843"/>
    </source>
</evidence>
<dbReference type="AlphaFoldDB" id="A0A833CRB8"/>
<evidence type="ECO:0000313" key="2">
    <source>
        <dbReference type="EMBL" id="KAB2666515.1"/>
    </source>
</evidence>
<keyword evidence="3" id="KW-1185">Reference proteome</keyword>
<name>A0A833CRB8_9HYPH</name>
<organism evidence="2 3">
    <name type="scientific">Brucella tritici</name>
    <dbReference type="NCBI Taxonomy" id="94626"/>
    <lineage>
        <taxon>Bacteria</taxon>
        <taxon>Pseudomonadati</taxon>
        <taxon>Pseudomonadota</taxon>
        <taxon>Alphaproteobacteria</taxon>
        <taxon>Hyphomicrobiales</taxon>
        <taxon>Brucellaceae</taxon>
        <taxon>Brucella/Ochrobactrum group</taxon>
        <taxon>Brucella</taxon>
    </lineage>
</organism>
<keyword evidence="1" id="KW-0812">Transmembrane</keyword>
<reference evidence="2 3" key="1">
    <citation type="submission" date="2019-09" db="EMBL/GenBank/DDBJ databases">
        <title>Taxonomic organization of the family Brucellaceae based on a phylogenomic approach.</title>
        <authorList>
            <person name="Leclercq S."/>
            <person name="Cloeckaert A."/>
            <person name="Zygmunt M.S."/>
        </authorList>
    </citation>
    <scope>NUCLEOTIDE SEQUENCE [LARGE SCALE GENOMIC DNA]</scope>
    <source>
        <strain evidence="2 3">LMG 18957</strain>
    </source>
</reference>
<protein>
    <submittedName>
        <fullName evidence="2">Uncharacterized protein</fullName>
    </submittedName>
</protein>
<evidence type="ECO:0000256" key="1">
    <source>
        <dbReference type="SAM" id="Phobius"/>
    </source>
</evidence>
<sequence>MDLSGAFSKLVEQYGLPGVVIAILLVVCRSLWIAYKAEVDKGAANGVKIALAMERNTQAIESLKEVIRNRS</sequence>
<accession>A0A833CRB8</accession>
<dbReference type="EMBL" id="WBWA01000003">
    <property type="protein sequence ID" value="KAB2666515.1"/>
    <property type="molecule type" value="Genomic_DNA"/>
</dbReference>
<feature type="transmembrane region" description="Helical" evidence="1">
    <location>
        <begin position="14"/>
        <end position="35"/>
    </location>
</feature>
<dbReference type="RefSeq" id="WP_138144642.1">
    <property type="nucleotide sequence ID" value="NZ_WBWA01000003.1"/>
</dbReference>
<keyword evidence="1" id="KW-1133">Transmembrane helix</keyword>
<gene>
    <name evidence="2" type="ORF">F9K91_04845</name>
</gene>
<comment type="caution">
    <text evidence="2">The sequence shown here is derived from an EMBL/GenBank/DDBJ whole genome shotgun (WGS) entry which is preliminary data.</text>
</comment>